<dbReference type="AlphaFoldDB" id="A0A0A9TLW7"/>
<sequence length="19" mass="2096">MLTPAQNQKLGVTHELALM</sequence>
<accession>A0A0A9TLW7</accession>
<protein>
    <submittedName>
        <fullName evidence="1">Uncharacterized protein</fullName>
    </submittedName>
</protein>
<organism evidence="1">
    <name type="scientific">Arundo donax</name>
    <name type="common">Giant reed</name>
    <name type="synonym">Donax arundinaceus</name>
    <dbReference type="NCBI Taxonomy" id="35708"/>
    <lineage>
        <taxon>Eukaryota</taxon>
        <taxon>Viridiplantae</taxon>
        <taxon>Streptophyta</taxon>
        <taxon>Embryophyta</taxon>
        <taxon>Tracheophyta</taxon>
        <taxon>Spermatophyta</taxon>
        <taxon>Magnoliopsida</taxon>
        <taxon>Liliopsida</taxon>
        <taxon>Poales</taxon>
        <taxon>Poaceae</taxon>
        <taxon>PACMAD clade</taxon>
        <taxon>Arundinoideae</taxon>
        <taxon>Arundineae</taxon>
        <taxon>Arundo</taxon>
    </lineage>
</organism>
<reference evidence="1" key="1">
    <citation type="submission" date="2014-09" db="EMBL/GenBank/DDBJ databases">
        <authorList>
            <person name="Magalhaes I.L.F."/>
            <person name="Oliveira U."/>
            <person name="Santos F.R."/>
            <person name="Vidigal T.H.D.A."/>
            <person name="Brescovit A.D."/>
            <person name="Santos A.J."/>
        </authorList>
    </citation>
    <scope>NUCLEOTIDE SEQUENCE</scope>
    <source>
        <tissue evidence="1">Shoot tissue taken approximately 20 cm above the soil surface</tissue>
    </source>
</reference>
<evidence type="ECO:0000313" key="1">
    <source>
        <dbReference type="EMBL" id="JAD25235.1"/>
    </source>
</evidence>
<dbReference type="EMBL" id="GBRH01272660">
    <property type="protein sequence ID" value="JAD25235.1"/>
    <property type="molecule type" value="Transcribed_RNA"/>
</dbReference>
<name>A0A0A9TLW7_ARUDO</name>
<proteinExistence type="predicted"/>
<reference evidence="1" key="2">
    <citation type="journal article" date="2015" name="Data Brief">
        <title>Shoot transcriptome of the giant reed, Arundo donax.</title>
        <authorList>
            <person name="Barrero R.A."/>
            <person name="Guerrero F.D."/>
            <person name="Moolhuijzen P."/>
            <person name="Goolsby J.A."/>
            <person name="Tidwell J."/>
            <person name="Bellgard S.E."/>
            <person name="Bellgard M.I."/>
        </authorList>
    </citation>
    <scope>NUCLEOTIDE SEQUENCE</scope>
    <source>
        <tissue evidence="1">Shoot tissue taken approximately 20 cm above the soil surface</tissue>
    </source>
</reference>